<keyword evidence="1" id="KW-0732">Signal</keyword>
<dbReference type="PANTHER" id="PTHR42953:SF2">
    <property type="entry name" value="ADHESION PROTEIN"/>
    <property type="match status" value="1"/>
</dbReference>
<dbReference type="Gene3D" id="3.40.50.1980">
    <property type="entry name" value="Nitrogenase molybdenum iron protein domain"/>
    <property type="match status" value="2"/>
</dbReference>
<dbReference type="EMBL" id="KT944263">
    <property type="protein sequence ID" value="ALV86421.1"/>
    <property type="molecule type" value="Genomic_DNA"/>
</dbReference>
<dbReference type="InterPro" id="IPR006127">
    <property type="entry name" value="ZnuA-like"/>
</dbReference>
<protein>
    <submittedName>
        <fullName evidence="2">Zinc ABC transporter substrate-binding protein</fullName>
    </submittedName>
</protein>
<dbReference type="AlphaFoldDB" id="A0A0U3BBM6"/>
<organism evidence="2">
    <name type="scientific">uncultured bacterium 16</name>
    <dbReference type="NCBI Taxonomy" id="1748268"/>
    <lineage>
        <taxon>Bacteria</taxon>
        <taxon>environmental samples</taxon>
    </lineage>
</organism>
<dbReference type="Pfam" id="PF01297">
    <property type="entry name" value="ZnuA"/>
    <property type="match status" value="1"/>
</dbReference>
<accession>A0A0U3BBM6</accession>
<feature type="signal peptide" evidence="1">
    <location>
        <begin position="1"/>
        <end position="22"/>
    </location>
</feature>
<proteinExistence type="predicted"/>
<dbReference type="GO" id="GO:0046872">
    <property type="term" value="F:metal ion binding"/>
    <property type="evidence" value="ECO:0007669"/>
    <property type="project" value="InterPro"/>
</dbReference>
<sequence length="305" mass="32547">MKKLIATLLVLVATFASSSASAALRVFACEPEWGALARELGGEDLNVYVATSALQDVHQIQPKPSLIAQWRQADLAVCTGAELEIGWLPALADKGANPKIAPGSAGYFEASRSVPMLEVPSRLDRADGDVHPFGNPHIQTDPRNIAKVARALSDKLAQVDAAHAEAYRTRYAAFEKKWTAAIAGWETRAAPLKGVAVVSAHKSWAYLYAWLGLKEVAALEAKPGIPPSGAHLEDVLATLEAQPAKMVVYAAYQNRRPVEWMTERASIASAQLPFSPGGAEGTDDLVGLFDVTITRLLDALAGKSS</sequence>
<dbReference type="GO" id="GO:0030001">
    <property type="term" value="P:metal ion transport"/>
    <property type="evidence" value="ECO:0007669"/>
    <property type="project" value="InterPro"/>
</dbReference>
<reference evidence="2" key="1">
    <citation type="submission" date="2015-10" db="EMBL/GenBank/DDBJ databases">
        <title>Biosynthesis of SCL-MCL polyhydroxyalkanoates by metagenomic clones in Pseudomonas putida.</title>
        <authorList>
            <person name="Cheng J."/>
            <person name="Charles T.C."/>
        </authorList>
    </citation>
    <scope>NUCLEOTIDE SEQUENCE</scope>
</reference>
<dbReference type="InterPro" id="IPR050492">
    <property type="entry name" value="Bact_metal-bind_prot9"/>
</dbReference>
<dbReference type="PANTHER" id="PTHR42953">
    <property type="entry name" value="HIGH-AFFINITY ZINC UPTAKE SYSTEM PROTEIN ZNUA-RELATED"/>
    <property type="match status" value="1"/>
</dbReference>
<dbReference type="SUPFAM" id="SSF53807">
    <property type="entry name" value="Helical backbone' metal receptor"/>
    <property type="match status" value="1"/>
</dbReference>
<feature type="chain" id="PRO_5006836500" evidence="1">
    <location>
        <begin position="23"/>
        <end position="305"/>
    </location>
</feature>
<evidence type="ECO:0000313" key="2">
    <source>
        <dbReference type="EMBL" id="ALV86421.1"/>
    </source>
</evidence>
<name>A0A0U3BBM6_9BACT</name>
<evidence type="ECO:0000256" key="1">
    <source>
        <dbReference type="SAM" id="SignalP"/>
    </source>
</evidence>